<comment type="similarity">
    <text evidence="1">Belongs to the NAD(P)-dependent epimerase/dehydratase family.</text>
</comment>
<dbReference type="InterPro" id="IPR001509">
    <property type="entry name" value="Epimerase_deHydtase"/>
</dbReference>
<dbReference type="EMBL" id="DYYI01000019">
    <property type="protein sequence ID" value="HJE19132.1"/>
    <property type="molecule type" value="Genomic_DNA"/>
</dbReference>
<dbReference type="PANTHER" id="PTHR42687:SF1">
    <property type="entry name" value="L-THREONINE 3-DEHYDROGENASE, MITOCHONDRIAL"/>
    <property type="match status" value="1"/>
</dbReference>
<sequence>MKRIIITGAGGQIGIELTTTLREIYGVENVLPTDIKEPTHEALAGKPFETLDVRDHARMVEIVKDFQPDTIMHMAALLSATCEKDPFLAWDINMHGLVNALEVAREFNLKLFAPSSIAAFGDSTPKDNTPQVTIQRPNTMYGVTKVSAELLCDYYYTKFGVDTRGLRFPGIISHIQEPGGGTTDYAVEIYFEAIRNGSYTSFIDKDTYMDMMFMDDAIAAIIKLMNADGSKLKDRNAFNVSAMSIEPEMVAAEIRKHIPDFELSYDVDPVRQGIAGTWPNQIDSTEAREQWGFDPQYDLAKMTETMLEAIKNK</sequence>
<protein>
    <submittedName>
        <fullName evidence="3">NAD-dependent epimerase/dehydratase family protein</fullName>
    </submittedName>
</protein>
<organism evidence="3 4">
    <name type="scientific">Aliicoccus persicus</name>
    <dbReference type="NCBI Taxonomy" id="930138"/>
    <lineage>
        <taxon>Bacteria</taxon>
        <taxon>Bacillati</taxon>
        <taxon>Bacillota</taxon>
        <taxon>Bacilli</taxon>
        <taxon>Bacillales</taxon>
        <taxon>Staphylococcaceae</taxon>
        <taxon>Aliicoccus</taxon>
    </lineage>
</organism>
<evidence type="ECO:0000256" key="1">
    <source>
        <dbReference type="ARBA" id="ARBA00007637"/>
    </source>
</evidence>
<dbReference type="GO" id="GO:0006567">
    <property type="term" value="P:L-threonine catabolic process"/>
    <property type="evidence" value="ECO:0007669"/>
    <property type="project" value="TreeGrafter"/>
</dbReference>
<dbReference type="PANTHER" id="PTHR42687">
    <property type="entry name" value="L-THREONINE 3-DEHYDROGENASE"/>
    <property type="match status" value="1"/>
</dbReference>
<accession>A0A921B5M8</accession>
<dbReference type="SUPFAM" id="SSF51735">
    <property type="entry name" value="NAD(P)-binding Rossmann-fold domains"/>
    <property type="match status" value="1"/>
</dbReference>
<dbReference type="GO" id="GO:0008743">
    <property type="term" value="F:L-threonine 3-dehydrogenase activity"/>
    <property type="evidence" value="ECO:0007669"/>
    <property type="project" value="TreeGrafter"/>
</dbReference>
<evidence type="ECO:0000313" key="3">
    <source>
        <dbReference type="EMBL" id="HJE19132.1"/>
    </source>
</evidence>
<dbReference type="FunFam" id="3.40.50.720:FF:000077">
    <property type="entry name" value="L-threonine 3-dehydrogenase, mitochondrial"/>
    <property type="match status" value="1"/>
</dbReference>
<gene>
    <name evidence="3" type="ORF">K8V35_02100</name>
</gene>
<name>A0A921B5M8_9STAP</name>
<dbReference type="Proteomes" id="UP000763505">
    <property type="component" value="Unassembled WGS sequence"/>
</dbReference>
<reference evidence="3" key="2">
    <citation type="submission" date="2021-09" db="EMBL/GenBank/DDBJ databases">
        <authorList>
            <person name="Gilroy R."/>
        </authorList>
    </citation>
    <scope>NUCLEOTIDE SEQUENCE</scope>
    <source>
        <strain evidence="3">6019</strain>
    </source>
</reference>
<proteinExistence type="inferred from homology"/>
<dbReference type="InterPro" id="IPR051225">
    <property type="entry name" value="NAD(P)_epim/dehydratase"/>
</dbReference>
<dbReference type="Gene3D" id="3.40.50.720">
    <property type="entry name" value="NAD(P)-binding Rossmann-like Domain"/>
    <property type="match status" value="1"/>
</dbReference>
<dbReference type="Pfam" id="PF01370">
    <property type="entry name" value="Epimerase"/>
    <property type="match status" value="1"/>
</dbReference>
<feature type="domain" description="NAD-dependent epimerase/dehydratase" evidence="2">
    <location>
        <begin position="4"/>
        <end position="230"/>
    </location>
</feature>
<dbReference type="InterPro" id="IPR036291">
    <property type="entry name" value="NAD(P)-bd_dom_sf"/>
</dbReference>
<comment type="caution">
    <text evidence="3">The sequence shown here is derived from an EMBL/GenBank/DDBJ whole genome shotgun (WGS) entry which is preliminary data.</text>
</comment>
<evidence type="ECO:0000259" key="2">
    <source>
        <dbReference type="Pfam" id="PF01370"/>
    </source>
</evidence>
<dbReference type="AlphaFoldDB" id="A0A921B5M8"/>
<reference evidence="3" key="1">
    <citation type="journal article" date="2021" name="PeerJ">
        <title>Extensive microbial diversity within the chicken gut microbiome revealed by metagenomics and culture.</title>
        <authorList>
            <person name="Gilroy R."/>
            <person name="Ravi A."/>
            <person name="Getino M."/>
            <person name="Pursley I."/>
            <person name="Horton D.L."/>
            <person name="Alikhan N.F."/>
            <person name="Baker D."/>
            <person name="Gharbi K."/>
            <person name="Hall N."/>
            <person name="Watson M."/>
            <person name="Adriaenssens E.M."/>
            <person name="Foster-Nyarko E."/>
            <person name="Jarju S."/>
            <person name="Secka A."/>
            <person name="Antonio M."/>
            <person name="Oren A."/>
            <person name="Chaudhuri R.R."/>
            <person name="La Ragione R."/>
            <person name="Hildebrand F."/>
            <person name="Pallen M.J."/>
        </authorList>
    </citation>
    <scope>NUCLEOTIDE SEQUENCE</scope>
    <source>
        <strain evidence="3">6019</strain>
    </source>
</reference>
<evidence type="ECO:0000313" key="4">
    <source>
        <dbReference type="Proteomes" id="UP000763505"/>
    </source>
</evidence>